<feature type="domain" description="HTH tetR-type" evidence="5">
    <location>
        <begin position="8"/>
        <end position="68"/>
    </location>
</feature>
<dbReference type="RefSeq" id="WP_343847124.1">
    <property type="nucleotide sequence ID" value="NZ_BAAAEI010000023.1"/>
</dbReference>
<proteinExistence type="predicted"/>
<dbReference type="PRINTS" id="PR00455">
    <property type="entry name" value="HTHTETR"/>
</dbReference>
<keyword evidence="2 4" id="KW-0238">DNA-binding</keyword>
<organism evidence="6 7">
    <name type="scientific">Bowmanella denitrificans</name>
    <dbReference type="NCBI Taxonomy" id="366582"/>
    <lineage>
        <taxon>Bacteria</taxon>
        <taxon>Pseudomonadati</taxon>
        <taxon>Pseudomonadota</taxon>
        <taxon>Gammaproteobacteria</taxon>
        <taxon>Alteromonadales</taxon>
        <taxon>Alteromonadaceae</taxon>
        <taxon>Bowmanella</taxon>
    </lineage>
</organism>
<dbReference type="PANTHER" id="PTHR30055">
    <property type="entry name" value="HTH-TYPE TRANSCRIPTIONAL REGULATOR RUTR"/>
    <property type="match status" value="1"/>
</dbReference>
<gene>
    <name evidence="6" type="ORF">GCM10009092_38750</name>
</gene>
<keyword evidence="1" id="KW-0805">Transcription regulation</keyword>
<dbReference type="EMBL" id="BAAAEI010000023">
    <property type="protein sequence ID" value="GAA0370689.1"/>
    <property type="molecule type" value="Genomic_DNA"/>
</dbReference>
<dbReference type="Gene3D" id="1.10.357.10">
    <property type="entry name" value="Tetracycline Repressor, domain 2"/>
    <property type="match status" value="1"/>
</dbReference>
<name>A0ABP3HI52_9ALTE</name>
<dbReference type="Proteomes" id="UP001501757">
    <property type="component" value="Unassembled WGS sequence"/>
</dbReference>
<feature type="DNA-binding region" description="H-T-H motif" evidence="4">
    <location>
        <begin position="31"/>
        <end position="50"/>
    </location>
</feature>
<dbReference type="SUPFAM" id="SSF46689">
    <property type="entry name" value="Homeodomain-like"/>
    <property type="match status" value="1"/>
</dbReference>
<reference evidence="7" key="1">
    <citation type="journal article" date="2019" name="Int. J. Syst. Evol. Microbiol.">
        <title>The Global Catalogue of Microorganisms (GCM) 10K type strain sequencing project: providing services to taxonomists for standard genome sequencing and annotation.</title>
        <authorList>
            <consortium name="The Broad Institute Genomics Platform"/>
            <consortium name="The Broad Institute Genome Sequencing Center for Infectious Disease"/>
            <person name="Wu L."/>
            <person name="Ma J."/>
        </authorList>
    </citation>
    <scope>NUCLEOTIDE SEQUENCE [LARGE SCALE GENOMIC DNA]</scope>
    <source>
        <strain evidence="7">JCM 13378</strain>
    </source>
</reference>
<dbReference type="Pfam" id="PF00440">
    <property type="entry name" value="TetR_N"/>
    <property type="match status" value="1"/>
</dbReference>
<dbReference type="InterPro" id="IPR009057">
    <property type="entry name" value="Homeodomain-like_sf"/>
</dbReference>
<evidence type="ECO:0000259" key="5">
    <source>
        <dbReference type="PROSITE" id="PS50977"/>
    </source>
</evidence>
<keyword evidence="3" id="KW-0804">Transcription</keyword>
<sequence>MPKIVDHQQKKQQIAAVATQLFIDKGYAGCGMREIAASLGISKTQMYHYFASKEVLFQYCIQGFLDAASGYALQLTPQQTLTEKLHILLDYYDQAIPLFRQELYLVMDYLRSAGSAAQDPLLANYQHSLLQTFMHSLCINSEQAIAVQQQLMGAMLIAVLGQTPLPKAALHNSLMRLLA</sequence>
<dbReference type="InterPro" id="IPR050109">
    <property type="entry name" value="HTH-type_TetR-like_transc_reg"/>
</dbReference>
<evidence type="ECO:0000313" key="7">
    <source>
        <dbReference type="Proteomes" id="UP001501757"/>
    </source>
</evidence>
<evidence type="ECO:0000313" key="6">
    <source>
        <dbReference type="EMBL" id="GAA0370689.1"/>
    </source>
</evidence>
<keyword evidence="7" id="KW-1185">Reference proteome</keyword>
<dbReference type="InterPro" id="IPR001647">
    <property type="entry name" value="HTH_TetR"/>
</dbReference>
<evidence type="ECO:0000256" key="1">
    <source>
        <dbReference type="ARBA" id="ARBA00023015"/>
    </source>
</evidence>
<evidence type="ECO:0000256" key="2">
    <source>
        <dbReference type="ARBA" id="ARBA00023125"/>
    </source>
</evidence>
<comment type="caution">
    <text evidence="6">The sequence shown here is derived from an EMBL/GenBank/DDBJ whole genome shotgun (WGS) entry which is preliminary data.</text>
</comment>
<accession>A0ABP3HI52</accession>
<evidence type="ECO:0000256" key="4">
    <source>
        <dbReference type="PROSITE-ProRule" id="PRU00335"/>
    </source>
</evidence>
<dbReference type="PROSITE" id="PS50977">
    <property type="entry name" value="HTH_TETR_2"/>
    <property type="match status" value="1"/>
</dbReference>
<dbReference type="PANTHER" id="PTHR30055:SF234">
    <property type="entry name" value="HTH-TYPE TRANSCRIPTIONAL REGULATOR BETI"/>
    <property type="match status" value="1"/>
</dbReference>
<evidence type="ECO:0000256" key="3">
    <source>
        <dbReference type="ARBA" id="ARBA00023163"/>
    </source>
</evidence>
<protein>
    <submittedName>
        <fullName evidence="6">TetR/AcrR family transcriptional regulator</fullName>
    </submittedName>
</protein>